<dbReference type="Gene3D" id="3.40.50.1820">
    <property type="entry name" value="alpha/beta hydrolase"/>
    <property type="match status" value="1"/>
</dbReference>
<keyword evidence="9" id="KW-1185">Reference proteome</keyword>
<dbReference type="InterPro" id="IPR000649">
    <property type="entry name" value="IF-2B-related"/>
</dbReference>
<keyword evidence="3" id="KW-0378">Hydrolase</keyword>
<dbReference type="Gene3D" id="2.60.120.260">
    <property type="entry name" value="Galactose-binding domain-like"/>
    <property type="match status" value="1"/>
</dbReference>
<dbReference type="HAMAP" id="MF_01678">
    <property type="entry name" value="Salvage_MtnA"/>
    <property type="match status" value="1"/>
</dbReference>
<dbReference type="FunFam" id="1.20.120.420:FF:000003">
    <property type="entry name" value="Methylthioribose-1-phosphate isomerase"/>
    <property type="match status" value="1"/>
</dbReference>
<dbReference type="GO" id="GO:0008239">
    <property type="term" value="F:dipeptidyl-peptidase activity"/>
    <property type="evidence" value="ECO:0007669"/>
    <property type="project" value="InterPro"/>
</dbReference>
<dbReference type="NCBIfam" id="TIGR00512">
    <property type="entry name" value="salvage_mtnA"/>
    <property type="match status" value="1"/>
</dbReference>
<protein>
    <recommendedName>
        <fullName evidence="7">Methylthioribose-1-phosphate isomerase</fullName>
        <shortName evidence="7">M1Pi</shortName>
        <shortName evidence="7">MTR-1-P isomerase</shortName>
        <ecNumber evidence="7">5.3.1.23</ecNumber>
    </recommendedName>
    <alternativeName>
        <fullName evidence="7">S-methyl-5-thioribose-1-phosphate isomerase</fullName>
    </alternativeName>
    <alternativeName>
        <fullName evidence="7">Translation initiation factor eIF-2B subunit alpha/beta/delta-like protein</fullName>
    </alternativeName>
</protein>
<dbReference type="NCBIfam" id="TIGR00524">
    <property type="entry name" value="eIF-2B_rel"/>
    <property type="match status" value="1"/>
</dbReference>
<evidence type="ECO:0000256" key="6">
    <source>
        <dbReference type="ARBA" id="ARBA00023242"/>
    </source>
</evidence>
<dbReference type="InterPro" id="IPR005674">
    <property type="entry name" value="CocE/Ser_esterase"/>
</dbReference>
<evidence type="ECO:0000256" key="2">
    <source>
        <dbReference type="ARBA" id="ARBA00022605"/>
    </source>
</evidence>
<dbReference type="SUPFAM" id="SSF53474">
    <property type="entry name" value="alpha/beta-Hydrolases"/>
    <property type="match status" value="1"/>
</dbReference>
<dbReference type="GO" id="GO:0005737">
    <property type="term" value="C:cytoplasm"/>
    <property type="evidence" value="ECO:0007669"/>
    <property type="project" value="UniProtKB-SubCell"/>
</dbReference>
<feature type="site" description="Transition state stabilizer" evidence="7">
    <location>
        <position position="171"/>
    </location>
</feature>
<dbReference type="InterPro" id="IPR042529">
    <property type="entry name" value="IF_2B-like_C"/>
</dbReference>
<proteinExistence type="inferred from homology"/>
<dbReference type="SMART" id="SM00939">
    <property type="entry name" value="PepX_C"/>
    <property type="match status" value="1"/>
</dbReference>
<keyword evidence="2 7" id="KW-0028">Amino-acid biosynthesis</keyword>
<dbReference type="InterPro" id="IPR000383">
    <property type="entry name" value="Xaa-Pro-like_dom"/>
</dbReference>
<sequence length="1087" mass="121239">MSNAEKQTSVDSILYTRGKLQILDQLLLPEMTKYIEIKDVNEGWSAINKMQIRGAPAIGVVASLSLATELHQKNFQTPDELVSWVLERMNYLVTARPTAVNISDSAIKFKQFCTTYLDQKLGAEDMKLRIIEAAEEMLRKDVEDNKSIGRHGSAHMLQNIGDKPLRILTHCNTGSLATAGYGTALGVIRALFEQNKIDHVYCTETRPYNQGSRLTAYELVHDKMPATLVCDSMAAFLIKKKGVSAIILGADRIVANGDVANKIGTYQLAICAKYHEIPFYVAAPSTSIDLNLQTGDEIKIEERPHNEMFTVKGQRIAAEGIGCWNPAFDVTPHELVTGGIVTEFGVFSPSELKDKLQKCLSKGKQGMSQPLLINKEIGEKSGFGNHPVTVIPHYEVPLQDGTKLALKIWLPVRSLEGTNFAGVKHEAVYHGNEDFDPIKSPVPVILEALPYRKSDWTAVRDHPRHVWFTSHGYTCIRADYRGTGDSEGLYYGEYLPQEQQDCIDLIEWISRQNWCNGAVGMYGKSWGGFNGLQVAFHQPPALKAVISLYSTDDRYLTDMHYDGGCVIGNGMLSWAAVMFVFNARPPNPDNVPNWKESWLERLEKAGECWAKQWMSHQYWDDFWKQGSICEDFSKVTCPVLAIGGWADGYTDAVFRMVKNLPCVKGIVGPWPHNWPDACTPGPTIAYLDECLRWYDHHLKGVQNGAMDLPDLRLYLQDSLPPAPSVITWPGKWMVYDESKLEKMTLVLNNNKQTLEKNEDLSHGQSGAERSVGSHVAAGMWNGDWLSMGAPGSFPLDQALGNALSMCWDTKPLKDRISIAGFPILNCVVSIRDGTSGQLAATLCDVFPDGKSQQIAYGLLNLTHREGHSLEDLAEMVPGKQYPVQLELHSAGYTVPKGHKIRLAIAPCFWPSAWPSKDTSTLTIHSSTDNQLSLLHLPVYIGSGDDTPKQPGFDTLTAPPRLGPNLPVLEHRASQYKKTIQYDVTSGIHTIQCIDDGGCYYMSDSGTTVDEVMKDTFTIKENDPQSAKAISDHVYSYRWTAVDTKITTHSEMWSDRDNFYLLNKLIAELNGQVIFDKTWEDKIERCMV</sequence>
<accession>A0A1S3JQI4</accession>
<dbReference type="Gene3D" id="3.40.50.10470">
    <property type="entry name" value="Translation initiation factor eif-2b, domain 2"/>
    <property type="match status" value="1"/>
</dbReference>
<dbReference type="PANTHER" id="PTHR43475">
    <property type="entry name" value="METHYLTHIORIBOSE-1-PHOSPHATE ISOMERASE"/>
    <property type="match status" value="1"/>
</dbReference>
<dbReference type="InterPro" id="IPR011559">
    <property type="entry name" value="Initiation_fac_2B_a/b/d"/>
</dbReference>
<comment type="similarity">
    <text evidence="7">Belongs to the eIF-2B alpha/beta/delta subunits family. MtnA subfamily.</text>
</comment>
<comment type="function">
    <text evidence="7">Catalyzes the interconversion of methylthioribose-1-phosphate (MTR-1-P) into methylthioribulose-1-phosphate (MTRu-1-P).</text>
</comment>
<dbReference type="InParanoid" id="A0A1S3JQI4"/>
<dbReference type="Proteomes" id="UP000085678">
    <property type="component" value="Unplaced"/>
</dbReference>
<dbReference type="OrthoDB" id="2461at2759"/>
<feature type="active site" description="Proton donor" evidence="7">
    <location>
        <position position="251"/>
    </location>
</feature>
<dbReference type="Gene3D" id="1.20.120.420">
    <property type="entry name" value="translation initiation factor eif-2b, domain 1"/>
    <property type="match status" value="1"/>
</dbReference>
<dbReference type="FunFam" id="3.40.50.10470:FF:000003">
    <property type="entry name" value="Methylthioribose-1-phosphate isomerase"/>
    <property type="match status" value="1"/>
</dbReference>
<dbReference type="PANTHER" id="PTHR43475:SF1">
    <property type="entry name" value="METHYLTHIORIBOSE-1-PHOSPHATE ISOMERASE"/>
    <property type="match status" value="1"/>
</dbReference>
<evidence type="ECO:0000313" key="9">
    <source>
        <dbReference type="Proteomes" id="UP000085678"/>
    </source>
</evidence>
<dbReference type="Pfam" id="PF08530">
    <property type="entry name" value="PepX_C"/>
    <property type="match status" value="1"/>
</dbReference>
<dbReference type="GO" id="GO:0046523">
    <property type="term" value="F:S-methyl-5-thioribose-1-phosphate isomerase activity"/>
    <property type="evidence" value="ECO:0007669"/>
    <property type="project" value="UniProtKB-UniRule"/>
</dbReference>
<dbReference type="NCBIfam" id="NF004326">
    <property type="entry name" value="PRK05720.1"/>
    <property type="match status" value="1"/>
</dbReference>
<dbReference type="GO" id="GO:0019509">
    <property type="term" value="P:L-methionine salvage from methylthioadenosine"/>
    <property type="evidence" value="ECO:0007669"/>
    <property type="project" value="UniProtKB-UniRule"/>
</dbReference>
<comment type="pathway">
    <text evidence="7">Amino-acid biosynthesis; L-methionine biosynthesis via salvage pathway; L-methionine from S-methyl-5-thio-alpha-D-ribose 1-phosphate: step 1/6.</text>
</comment>
<evidence type="ECO:0000256" key="4">
    <source>
        <dbReference type="ARBA" id="ARBA00023167"/>
    </source>
</evidence>
<feature type="domain" description="Xaa-Pro dipeptidyl-peptidase C-terminal" evidence="8">
    <location>
        <begin position="691"/>
        <end position="934"/>
    </location>
</feature>
<dbReference type="InterPro" id="IPR013736">
    <property type="entry name" value="Xaa-Pro_dipept_C"/>
</dbReference>
<keyword evidence="4 7" id="KW-0486">Methionine biosynthesis</keyword>
<evidence type="ECO:0000256" key="7">
    <source>
        <dbReference type="HAMAP-Rule" id="MF_03119"/>
    </source>
</evidence>
<dbReference type="GeneID" id="106175273"/>
<evidence type="ECO:0000256" key="5">
    <source>
        <dbReference type="ARBA" id="ARBA00023235"/>
    </source>
</evidence>
<reference evidence="10" key="1">
    <citation type="submission" date="2025-08" db="UniProtKB">
        <authorList>
            <consortium name="RefSeq"/>
        </authorList>
    </citation>
    <scope>IDENTIFICATION</scope>
    <source>
        <tissue evidence="10">Gonads</tissue>
    </source>
</reference>
<dbReference type="Gene3D" id="1.10.3020.10">
    <property type="entry name" value="alpha-amino acid ester hydrolase ( Helical cap domain)"/>
    <property type="match status" value="1"/>
</dbReference>
<dbReference type="RefSeq" id="XP_013412643.1">
    <property type="nucleotide sequence ID" value="XM_013557189.1"/>
</dbReference>
<dbReference type="SUPFAM" id="SSF49785">
    <property type="entry name" value="Galactose-binding domain-like"/>
    <property type="match status" value="1"/>
</dbReference>
<dbReference type="AlphaFoldDB" id="A0A1S3JQI4"/>
<keyword evidence="5 7" id="KW-0413">Isomerase</keyword>
<dbReference type="KEGG" id="lak:106175273"/>
<gene>
    <name evidence="10" type="primary">LOC106175273</name>
</gene>
<evidence type="ECO:0000313" key="10">
    <source>
        <dbReference type="RefSeq" id="XP_013412643.1"/>
    </source>
</evidence>
<dbReference type="Pfam" id="PF01008">
    <property type="entry name" value="IF-2B"/>
    <property type="match status" value="1"/>
</dbReference>
<keyword evidence="1 7" id="KW-0963">Cytoplasm</keyword>
<evidence type="ECO:0000256" key="3">
    <source>
        <dbReference type="ARBA" id="ARBA00022801"/>
    </source>
</evidence>
<dbReference type="Pfam" id="PF02129">
    <property type="entry name" value="Peptidase_S15"/>
    <property type="match status" value="1"/>
</dbReference>
<dbReference type="STRING" id="7574.A0A1S3JQI4"/>
<dbReference type="NCBIfam" id="TIGR00976">
    <property type="entry name" value="CocE_NonD"/>
    <property type="match status" value="1"/>
</dbReference>
<comment type="catalytic activity">
    <reaction evidence="7">
        <text>5-(methylsulfanyl)-alpha-D-ribose 1-phosphate = 5-(methylsulfanyl)-D-ribulose 1-phosphate</text>
        <dbReference type="Rhea" id="RHEA:19989"/>
        <dbReference type="ChEBI" id="CHEBI:58533"/>
        <dbReference type="ChEBI" id="CHEBI:58548"/>
        <dbReference type="EC" id="5.3.1.23"/>
    </reaction>
</comment>
<dbReference type="InterPro" id="IPR029058">
    <property type="entry name" value="AB_hydrolase_fold"/>
</dbReference>
<dbReference type="GO" id="GO:0005634">
    <property type="term" value="C:nucleus"/>
    <property type="evidence" value="ECO:0007669"/>
    <property type="project" value="UniProtKB-SubCell"/>
</dbReference>
<evidence type="ECO:0000259" key="8">
    <source>
        <dbReference type="SMART" id="SM00939"/>
    </source>
</evidence>
<dbReference type="InterPro" id="IPR037171">
    <property type="entry name" value="NagB/RpiA_transferase-like"/>
</dbReference>
<comment type="subcellular location">
    <subcellularLocation>
        <location evidence="7">Cytoplasm</location>
    </subcellularLocation>
    <subcellularLocation>
        <location evidence="7">Nucleus</location>
    </subcellularLocation>
</comment>
<dbReference type="InterPro" id="IPR005251">
    <property type="entry name" value="IF-M1Pi"/>
</dbReference>
<dbReference type="InterPro" id="IPR027363">
    <property type="entry name" value="M1Pi_N"/>
</dbReference>
<dbReference type="InterPro" id="IPR008979">
    <property type="entry name" value="Galactose-bd-like_sf"/>
</dbReference>
<dbReference type="EC" id="5.3.1.23" evidence="7"/>
<dbReference type="UniPathway" id="UPA00904">
    <property type="reaction ID" value="UER00874"/>
</dbReference>
<organism evidence="9 10">
    <name type="scientific">Lingula anatina</name>
    <name type="common">Brachiopod</name>
    <name type="synonym">Lingula unguis</name>
    <dbReference type="NCBI Taxonomy" id="7574"/>
    <lineage>
        <taxon>Eukaryota</taxon>
        <taxon>Metazoa</taxon>
        <taxon>Spiralia</taxon>
        <taxon>Lophotrochozoa</taxon>
        <taxon>Brachiopoda</taxon>
        <taxon>Linguliformea</taxon>
        <taxon>Lingulata</taxon>
        <taxon>Lingulida</taxon>
        <taxon>Linguloidea</taxon>
        <taxon>Lingulidae</taxon>
        <taxon>Lingula</taxon>
    </lineage>
</organism>
<keyword evidence="6 7" id="KW-0539">Nucleus</keyword>
<evidence type="ECO:0000256" key="1">
    <source>
        <dbReference type="ARBA" id="ARBA00022490"/>
    </source>
</evidence>
<name>A0A1S3JQI4_LINAN</name>
<dbReference type="SUPFAM" id="SSF100950">
    <property type="entry name" value="NagB/RpiA/CoA transferase-like"/>
    <property type="match status" value="1"/>
</dbReference>